<dbReference type="Proteomes" id="UP000557204">
    <property type="component" value="Unassembled WGS sequence"/>
</dbReference>
<protein>
    <submittedName>
        <fullName evidence="1">Uncharacterized protein</fullName>
    </submittedName>
</protein>
<evidence type="ECO:0000313" key="1">
    <source>
        <dbReference type="EMBL" id="NNU27985.1"/>
    </source>
</evidence>
<accession>A0A849K883</accession>
<keyword evidence="2" id="KW-1185">Reference proteome</keyword>
<dbReference type="PROSITE" id="PS51257">
    <property type="entry name" value="PROKAR_LIPOPROTEIN"/>
    <property type="match status" value="1"/>
</dbReference>
<evidence type="ECO:0000313" key="2">
    <source>
        <dbReference type="Proteomes" id="UP000557204"/>
    </source>
</evidence>
<reference evidence="1 2" key="1">
    <citation type="submission" date="2020-05" db="EMBL/GenBank/DDBJ databases">
        <title>Genome sequence of Isoptericola sp. JC619 isolated from Chilika lagoon, India.</title>
        <authorList>
            <person name="Kumar D."/>
            <person name="Appam K."/>
            <person name="Gandham S."/>
            <person name="Uppada J."/>
            <person name="Sasikala C."/>
            <person name="Venkata Ramana C."/>
        </authorList>
    </citation>
    <scope>NUCLEOTIDE SEQUENCE [LARGE SCALE GENOMIC DNA]</scope>
    <source>
        <strain evidence="1 2">JC619</strain>
    </source>
</reference>
<sequence>MARSRGRPAGLVLSAASALLVAGCLGSDYRDLPLDLSAWDSGWLAAVEPEEELWVGLDGNNLHPDQAWELVEVDDAVLRLTTSEHEVPPPGSGDPGDPHISTTVFGFVGGDLGRTRLRFELVVDGERVDVAEYTVDVVDDACAAETAAVANRCGGELFSYQPQYLQALNHGEQVNLDVGEEVELVLPANAGFPDTAWQVADHDDAVIAVDGPVDLGPARSPGDFSEVDPEVRHSFLPAWRFNITGTAPGESPMVLELTVDGERIDVYELVVLVGM</sequence>
<name>A0A849K883_9MICO</name>
<proteinExistence type="predicted"/>
<organism evidence="1 2">
    <name type="scientific">Isoptericola sediminis</name>
    <dbReference type="NCBI Taxonomy" id="2733572"/>
    <lineage>
        <taxon>Bacteria</taxon>
        <taxon>Bacillati</taxon>
        <taxon>Actinomycetota</taxon>
        <taxon>Actinomycetes</taxon>
        <taxon>Micrococcales</taxon>
        <taxon>Promicromonosporaceae</taxon>
        <taxon>Isoptericola</taxon>
    </lineage>
</organism>
<dbReference type="AlphaFoldDB" id="A0A849K883"/>
<comment type="caution">
    <text evidence="1">The sequence shown here is derived from an EMBL/GenBank/DDBJ whole genome shotgun (WGS) entry which is preliminary data.</text>
</comment>
<dbReference type="RefSeq" id="WP_171247489.1">
    <property type="nucleotide sequence ID" value="NZ_JABFAJ010000019.1"/>
</dbReference>
<gene>
    <name evidence="1" type="ORF">HLI28_10575</name>
</gene>
<dbReference type="EMBL" id="JABFAJ010000019">
    <property type="protein sequence ID" value="NNU27985.1"/>
    <property type="molecule type" value="Genomic_DNA"/>
</dbReference>